<keyword evidence="5" id="KW-1133">Transmembrane helix</keyword>
<reference evidence="6 7" key="1">
    <citation type="journal article" date="2015" name="Nature">
        <title>rRNA introns, odd ribosomes, and small enigmatic genomes across a large radiation of phyla.</title>
        <authorList>
            <person name="Brown C.T."/>
            <person name="Hug L.A."/>
            <person name="Thomas B.C."/>
            <person name="Sharon I."/>
            <person name="Castelle C.J."/>
            <person name="Singh A."/>
            <person name="Wilkins M.J."/>
            <person name="Williams K.H."/>
            <person name="Banfield J.F."/>
        </authorList>
    </citation>
    <scope>NUCLEOTIDE SEQUENCE [LARGE SCALE GENOMIC DNA]</scope>
</reference>
<feature type="transmembrane region" description="Helical" evidence="5">
    <location>
        <begin position="6"/>
        <end position="24"/>
    </location>
</feature>
<proteinExistence type="inferred from homology"/>
<accession>A0A0G0FRF7</accession>
<evidence type="ECO:0000313" key="7">
    <source>
        <dbReference type="Proteomes" id="UP000034044"/>
    </source>
</evidence>
<keyword evidence="4" id="KW-0233">DNA recombination</keyword>
<dbReference type="PANTHER" id="PTHR30563">
    <property type="entry name" value="DNA RECOMBINATION PROTEIN RMUC"/>
    <property type="match status" value="1"/>
</dbReference>
<dbReference type="Proteomes" id="UP000034044">
    <property type="component" value="Unassembled WGS sequence"/>
</dbReference>
<name>A0A0G0FRF7_9BACT</name>
<evidence type="ECO:0000256" key="5">
    <source>
        <dbReference type="SAM" id="Phobius"/>
    </source>
</evidence>
<organism evidence="6 7">
    <name type="scientific">Candidatus Wolfebacteria bacterium GW2011_GWC1_37_10</name>
    <dbReference type="NCBI Taxonomy" id="1619010"/>
    <lineage>
        <taxon>Bacteria</taxon>
        <taxon>Candidatus Wolfeibacteriota</taxon>
    </lineage>
</organism>
<dbReference type="PATRIC" id="fig|1619010.3.peg.522"/>
<dbReference type="AlphaFoldDB" id="A0A0G0FRF7"/>
<dbReference type="EMBL" id="LBSR01000017">
    <property type="protein sequence ID" value="KKQ21593.1"/>
    <property type="molecule type" value="Genomic_DNA"/>
</dbReference>
<dbReference type="PANTHER" id="PTHR30563:SF0">
    <property type="entry name" value="DNA RECOMBINATION PROTEIN RMUC"/>
    <property type="match status" value="1"/>
</dbReference>
<evidence type="ECO:0000256" key="1">
    <source>
        <dbReference type="ARBA" id="ARBA00003416"/>
    </source>
</evidence>
<evidence type="ECO:0000256" key="4">
    <source>
        <dbReference type="ARBA" id="ARBA00023172"/>
    </source>
</evidence>
<protein>
    <recommendedName>
        <fullName evidence="8">DNA recombination protein RmuC</fullName>
    </recommendedName>
</protein>
<dbReference type="InterPro" id="IPR003798">
    <property type="entry name" value="DNA_recombination_RmuC"/>
</dbReference>
<evidence type="ECO:0000256" key="3">
    <source>
        <dbReference type="ARBA" id="ARBA00023054"/>
    </source>
</evidence>
<keyword evidence="5" id="KW-0472">Membrane</keyword>
<gene>
    <name evidence="6" type="ORF">US36_C0017G0011</name>
</gene>
<dbReference type="Pfam" id="PF02646">
    <property type="entry name" value="RmuC"/>
    <property type="match status" value="1"/>
</dbReference>
<evidence type="ECO:0008006" key="8">
    <source>
        <dbReference type="Google" id="ProtNLM"/>
    </source>
</evidence>
<keyword evidence="5" id="KW-0812">Transmembrane</keyword>
<evidence type="ECO:0000313" key="6">
    <source>
        <dbReference type="EMBL" id="KKQ21593.1"/>
    </source>
</evidence>
<evidence type="ECO:0000256" key="2">
    <source>
        <dbReference type="ARBA" id="ARBA00009840"/>
    </source>
</evidence>
<comment type="caution">
    <text evidence="6">The sequence shown here is derived from an EMBL/GenBank/DDBJ whole genome shotgun (WGS) entry which is preliminary data.</text>
</comment>
<comment type="function">
    <text evidence="1">Involved in DNA recombination.</text>
</comment>
<keyword evidence="3" id="KW-0175">Coiled coil</keyword>
<comment type="similarity">
    <text evidence="2">Belongs to the RmuC family.</text>
</comment>
<sequence length="350" mass="39458">MEIIFLSLILIILIAGIAGLFILFKKRFEGTETGGQSLLLLQNQIQEISRVLDSKLEHSTRIMQSQFGESARIIKEITQELTKVGEGQKQVVDLAKQLENLQDILKNPKQRGVVGEYYLKTVLENVLPPNGFQMQYEFKDGTIVDAAIFVKDKIIPVDSKFSLENYNRLIETRDESERQRLESAFYNDLKARIDETSKYVKPGEGTMEFAFMFIPSEAIYYDLLINKVGAVKAATRDLIQYAAGEKKVLIVSPTTFLAYLQTVLQGLKALQIEESAKEIRKRVEELGRHLLTVDEYMQKLGGHLGTTVNMYNKTYKELGKVDKDVLKISGVAAGVEPIVIGKPDNNEEGD</sequence>
<dbReference type="GO" id="GO:0006310">
    <property type="term" value="P:DNA recombination"/>
    <property type="evidence" value="ECO:0007669"/>
    <property type="project" value="UniProtKB-KW"/>
</dbReference>